<evidence type="ECO:0000256" key="2">
    <source>
        <dbReference type="ARBA" id="ARBA00022692"/>
    </source>
</evidence>
<evidence type="ECO:0000313" key="7">
    <source>
        <dbReference type="EMBL" id="KAF9462117.1"/>
    </source>
</evidence>
<keyword evidence="4 5" id="KW-0472">Membrane</keyword>
<proteinExistence type="predicted"/>
<comment type="subcellular location">
    <subcellularLocation>
        <location evidence="1">Membrane</location>
        <topology evidence="1">Multi-pass membrane protein</topology>
    </subcellularLocation>
</comment>
<feature type="domain" description="Major facilitator superfamily (MFS) profile" evidence="6">
    <location>
        <begin position="1"/>
        <end position="420"/>
    </location>
</feature>
<dbReference type="EMBL" id="MU150275">
    <property type="protein sequence ID" value="KAF9462117.1"/>
    <property type="molecule type" value="Genomic_DNA"/>
</dbReference>
<dbReference type="AlphaFoldDB" id="A0A9P5Y4J2"/>
<protein>
    <submittedName>
        <fullName evidence="7">Major facilitator superfamily domain-containing protein</fullName>
    </submittedName>
</protein>
<organism evidence="7 8">
    <name type="scientific">Collybia nuda</name>
    <dbReference type="NCBI Taxonomy" id="64659"/>
    <lineage>
        <taxon>Eukaryota</taxon>
        <taxon>Fungi</taxon>
        <taxon>Dikarya</taxon>
        <taxon>Basidiomycota</taxon>
        <taxon>Agaricomycotina</taxon>
        <taxon>Agaricomycetes</taxon>
        <taxon>Agaricomycetidae</taxon>
        <taxon>Agaricales</taxon>
        <taxon>Tricholomatineae</taxon>
        <taxon>Clitocybaceae</taxon>
        <taxon>Collybia</taxon>
    </lineage>
</organism>
<feature type="transmembrane region" description="Helical" evidence="5">
    <location>
        <begin position="261"/>
        <end position="280"/>
    </location>
</feature>
<feature type="transmembrane region" description="Helical" evidence="5">
    <location>
        <begin position="27"/>
        <end position="46"/>
    </location>
</feature>
<dbReference type="CDD" id="cd17323">
    <property type="entry name" value="MFS_Tpo1_MDR_like"/>
    <property type="match status" value="1"/>
</dbReference>
<dbReference type="InterPro" id="IPR036259">
    <property type="entry name" value="MFS_trans_sf"/>
</dbReference>
<dbReference type="SUPFAM" id="SSF103473">
    <property type="entry name" value="MFS general substrate transporter"/>
    <property type="match status" value="1"/>
</dbReference>
<dbReference type="PROSITE" id="PS50850">
    <property type="entry name" value="MFS"/>
    <property type="match status" value="1"/>
</dbReference>
<comment type="caution">
    <text evidence="7">The sequence shown here is derived from an EMBL/GenBank/DDBJ whole genome shotgun (WGS) entry which is preliminary data.</text>
</comment>
<evidence type="ECO:0000256" key="1">
    <source>
        <dbReference type="ARBA" id="ARBA00004141"/>
    </source>
</evidence>
<dbReference type="InterPro" id="IPR011701">
    <property type="entry name" value="MFS"/>
</dbReference>
<feature type="transmembrane region" description="Helical" evidence="5">
    <location>
        <begin position="116"/>
        <end position="138"/>
    </location>
</feature>
<feature type="transmembrane region" description="Helical" evidence="5">
    <location>
        <begin position="58"/>
        <end position="77"/>
    </location>
</feature>
<reference evidence="7" key="1">
    <citation type="submission" date="2020-11" db="EMBL/GenBank/DDBJ databases">
        <authorList>
            <consortium name="DOE Joint Genome Institute"/>
            <person name="Ahrendt S."/>
            <person name="Riley R."/>
            <person name="Andreopoulos W."/>
            <person name="Labutti K."/>
            <person name="Pangilinan J."/>
            <person name="Ruiz-Duenas F.J."/>
            <person name="Barrasa J.M."/>
            <person name="Sanchez-Garcia M."/>
            <person name="Camarero S."/>
            <person name="Miyauchi S."/>
            <person name="Serrano A."/>
            <person name="Linde D."/>
            <person name="Babiker R."/>
            <person name="Drula E."/>
            <person name="Ayuso-Fernandez I."/>
            <person name="Pacheco R."/>
            <person name="Padilla G."/>
            <person name="Ferreira P."/>
            <person name="Barriuso J."/>
            <person name="Kellner H."/>
            <person name="Castanera R."/>
            <person name="Alfaro M."/>
            <person name="Ramirez L."/>
            <person name="Pisabarro A.G."/>
            <person name="Kuo A."/>
            <person name="Tritt A."/>
            <person name="Lipzen A."/>
            <person name="He G."/>
            <person name="Yan M."/>
            <person name="Ng V."/>
            <person name="Cullen D."/>
            <person name="Martin F."/>
            <person name="Rosso M.-N."/>
            <person name="Henrissat B."/>
            <person name="Hibbett D."/>
            <person name="Martinez A.T."/>
            <person name="Grigoriev I.V."/>
        </authorList>
    </citation>
    <scope>NUCLEOTIDE SEQUENCE</scope>
    <source>
        <strain evidence="7">CBS 247.69</strain>
    </source>
</reference>
<evidence type="ECO:0000256" key="5">
    <source>
        <dbReference type="SAM" id="Phobius"/>
    </source>
</evidence>
<dbReference type="Proteomes" id="UP000807353">
    <property type="component" value="Unassembled WGS sequence"/>
</dbReference>
<sequence length="443" mass="48603">MRATFASSAPAGIVSQLMSEFGMSQKLGVLTLSLFVAGYCVGPLFWGPLSEQYGRRPIFLLGFVVYTGFQVGAAMAPNTASMLVFRFLGGVFAAAPLTNSGALISDIWDAGTRGKALAIFTVAPFAGPALGPTAAGFIGETTSWRWVFWTLAIFAGLCCFLILFTIPETYSPILLVEKAKKKRKESGDNRFYAPMEKSVSSPMQRVEDVLARPFVIMFSEPMLVALTLYISFVYGCVYLLFQAYPAVFTRGHHFSPGTSGLMFLPIPIGGAVSVIVYILIYNPRYEREVVRCAPHPVPPEFRLEMTLIAGPLLVVSFFWFAWTSYPNISFWAPMSAGFLMGFSISWIFLSLFNYIIDAYLSVAASALASNTVMRSLCGAAFPLFTTEMYDNLGPQWASSIVGFTALAMVPIPFILQKYGPMLRKKSKYAPTQNDPEKNESPAV</sequence>
<dbReference type="GO" id="GO:0005886">
    <property type="term" value="C:plasma membrane"/>
    <property type="evidence" value="ECO:0007669"/>
    <property type="project" value="TreeGrafter"/>
</dbReference>
<feature type="transmembrane region" description="Helical" evidence="5">
    <location>
        <begin position="222"/>
        <end position="241"/>
    </location>
</feature>
<dbReference type="PANTHER" id="PTHR23502:SF173">
    <property type="entry name" value="MFS-MULTIDRUG-RESISTANCE TRANSPORTER-RELATED"/>
    <property type="match status" value="1"/>
</dbReference>
<dbReference type="Gene3D" id="1.20.1250.20">
    <property type="entry name" value="MFS general substrate transporter like domains"/>
    <property type="match status" value="1"/>
</dbReference>
<feature type="transmembrane region" description="Helical" evidence="5">
    <location>
        <begin position="301"/>
        <end position="322"/>
    </location>
</feature>
<feature type="transmembrane region" description="Helical" evidence="5">
    <location>
        <begin position="359"/>
        <end position="384"/>
    </location>
</feature>
<feature type="transmembrane region" description="Helical" evidence="5">
    <location>
        <begin position="396"/>
        <end position="415"/>
    </location>
</feature>
<keyword evidence="8" id="KW-1185">Reference proteome</keyword>
<evidence type="ECO:0000259" key="6">
    <source>
        <dbReference type="PROSITE" id="PS50850"/>
    </source>
</evidence>
<evidence type="ECO:0000256" key="4">
    <source>
        <dbReference type="ARBA" id="ARBA00023136"/>
    </source>
</evidence>
<name>A0A9P5Y4J2_9AGAR</name>
<feature type="transmembrane region" description="Helical" evidence="5">
    <location>
        <begin position="144"/>
        <end position="166"/>
    </location>
</feature>
<evidence type="ECO:0000313" key="8">
    <source>
        <dbReference type="Proteomes" id="UP000807353"/>
    </source>
</evidence>
<gene>
    <name evidence="7" type="ORF">BDZ94DRAFT_749533</name>
</gene>
<keyword evidence="2 5" id="KW-0812">Transmembrane</keyword>
<evidence type="ECO:0000256" key="3">
    <source>
        <dbReference type="ARBA" id="ARBA00022989"/>
    </source>
</evidence>
<dbReference type="InterPro" id="IPR020846">
    <property type="entry name" value="MFS_dom"/>
</dbReference>
<dbReference type="FunFam" id="1.20.1250.20:FF:000011">
    <property type="entry name" value="MFS multidrug transporter, putative"/>
    <property type="match status" value="1"/>
</dbReference>
<dbReference type="GO" id="GO:0022857">
    <property type="term" value="F:transmembrane transporter activity"/>
    <property type="evidence" value="ECO:0007669"/>
    <property type="project" value="InterPro"/>
</dbReference>
<dbReference type="Pfam" id="PF07690">
    <property type="entry name" value="MFS_1"/>
    <property type="match status" value="1"/>
</dbReference>
<dbReference type="PANTHER" id="PTHR23502">
    <property type="entry name" value="MAJOR FACILITATOR SUPERFAMILY"/>
    <property type="match status" value="1"/>
</dbReference>
<accession>A0A9P5Y4J2</accession>
<keyword evidence="3 5" id="KW-1133">Transmembrane helix</keyword>
<dbReference type="OrthoDB" id="9986881at2759"/>
<feature type="transmembrane region" description="Helical" evidence="5">
    <location>
        <begin position="328"/>
        <end position="352"/>
    </location>
</feature>
<feature type="transmembrane region" description="Helical" evidence="5">
    <location>
        <begin position="83"/>
        <end position="104"/>
    </location>
</feature>